<dbReference type="Gene3D" id="3.40.800.10">
    <property type="entry name" value="Ureohydrolase domain"/>
    <property type="match status" value="1"/>
</dbReference>
<protein>
    <submittedName>
        <fullName evidence="1">Uncharacterized protein</fullName>
    </submittedName>
</protein>
<dbReference type="InterPro" id="IPR006035">
    <property type="entry name" value="Ureohydrolase"/>
</dbReference>
<dbReference type="GO" id="GO:0046872">
    <property type="term" value="F:metal ion binding"/>
    <property type="evidence" value="ECO:0007669"/>
    <property type="project" value="InterPro"/>
</dbReference>
<dbReference type="InterPro" id="IPR023696">
    <property type="entry name" value="Ureohydrolase_dom_sf"/>
</dbReference>
<dbReference type="Pfam" id="PF00491">
    <property type="entry name" value="Arginase"/>
    <property type="match status" value="1"/>
</dbReference>
<dbReference type="SUPFAM" id="SSF52768">
    <property type="entry name" value="Arginase/deacetylase"/>
    <property type="match status" value="1"/>
</dbReference>
<accession>A0A1V0SBT8</accession>
<name>A0A1V0SBT8_9VIRU</name>
<reference evidence="1" key="1">
    <citation type="journal article" date="2017" name="Science">
        <title>Giant viruses with an expanded complement of translation system components.</title>
        <authorList>
            <person name="Schulz F."/>
            <person name="Yutin N."/>
            <person name="Ivanova N.N."/>
            <person name="Ortega D.R."/>
            <person name="Lee T.K."/>
            <person name="Vierheilig J."/>
            <person name="Daims H."/>
            <person name="Horn M."/>
            <person name="Wagner M."/>
            <person name="Jensen G.J."/>
            <person name="Kyrpides N.C."/>
            <person name="Koonin E.V."/>
            <person name="Woyke T."/>
        </authorList>
    </citation>
    <scope>NUCLEOTIDE SEQUENCE</scope>
    <source>
        <strain evidence="1">CTV1</strain>
    </source>
</reference>
<evidence type="ECO:0000313" key="1">
    <source>
        <dbReference type="EMBL" id="ARF09173.1"/>
    </source>
</evidence>
<dbReference type="EMBL" id="KY684084">
    <property type="protein sequence ID" value="ARF09173.1"/>
    <property type="molecule type" value="Genomic_DNA"/>
</dbReference>
<gene>
    <name evidence="1" type="ORF">Catovirus_2_122</name>
</gene>
<proteinExistence type="predicted"/>
<organism evidence="1">
    <name type="scientific">Catovirus CTV1</name>
    <dbReference type="NCBI Taxonomy" id="1977631"/>
    <lineage>
        <taxon>Viruses</taxon>
        <taxon>Varidnaviria</taxon>
        <taxon>Bamfordvirae</taxon>
        <taxon>Nucleocytoviricota</taxon>
        <taxon>Megaviricetes</taxon>
        <taxon>Imitervirales</taxon>
        <taxon>Mimiviridae</taxon>
        <taxon>Klosneuvirinae</taxon>
        <taxon>Catovirus</taxon>
    </lineage>
</organism>
<sequence>MTTKFVNIQINSDDEFYKYVREKYDYFFDYTYYQKHNSKNIPAVYENIYNNLMNEKRENKIIAISKDNCISSGTIPAINEKYILRDNNVFSSDLKILYIDKLPRLETHLDTDNIKNCIVSSLLGLCEINICNQKLLLKPDQIVFLGLDDNIVPENEKILLSELEIMHFTLERIKKIGIDKILKFIINSMNEHPIHVVINMEFFESMFDHNEITKIIESLRNKVVSIDITGYNASSLNNTKDVNILKLMRLFMVDIMSLKEKKINIFSEDTRFLIYRPIEQENSDDIGWYILRFTDLNKREEILKKIDADDIVNITIDDDDGEEIDIYVTSTTISEQEQMSYYTATNILDKCLFPTEKVSMLFELVNTPSDNSMNKQTF</sequence>